<dbReference type="Gramene" id="A07p10480.2_BraZ1">
    <property type="protein sequence ID" value="A07p10480.2_BraZ1.CDS.1"/>
    <property type="gene ID" value="A07g10480.2_BraZ1"/>
</dbReference>
<feature type="domain" description="Reverse transcriptase zinc-binding" evidence="1">
    <location>
        <begin position="5"/>
        <end position="62"/>
    </location>
</feature>
<organism evidence="3">
    <name type="scientific">Brassica campestris</name>
    <name type="common">Field mustard</name>
    <dbReference type="NCBI Taxonomy" id="3711"/>
    <lineage>
        <taxon>Eukaryota</taxon>
        <taxon>Viridiplantae</taxon>
        <taxon>Streptophyta</taxon>
        <taxon>Embryophyta</taxon>
        <taxon>Tracheophyta</taxon>
        <taxon>Spermatophyta</taxon>
        <taxon>Magnoliopsida</taxon>
        <taxon>eudicotyledons</taxon>
        <taxon>Gunneridae</taxon>
        <taxon>Pentapetalae</taxon>
        <taxon>rosids</taxon>
        <taxon>malvids</taxon>
        <taxon>Brassicales</taxon>
        <taxon>Brassicaceae</taxon>
        <taxon>Brassiceae</taxon>
        <taxon>Brassica</taxon>
    </lineage>
</organism>
<evidence type="ECO:0000313" key="3">
    <source>
        <dbReference type="EMBL" id="VDC96751.1"/>
    </source>
</evidence>
<dbReference type="Proteomes" id="UP000694005">
    <property type="component" value="Chromosome A07"/>
</dbReference>
<evidence type="ECO:0000313" key="2">
    <source>
        <dbReference type="EMBL" id="CAG7901404.1"/>
    </source>
</evidence>
<proteinExistence type="predicted"/>
<protein>
    <recommendedName>
        <fullName evidence="1">Reverse transcriptase zinc-binding domain-containing protein</fullName>
    </recommendedName>
</protein>
<evidence type="ECO:0000259" key="1">
    <source>
        <dbReference type="Pfam" id="PF13966"/>
    </source>
</evidence>
<accession>A0A3P6BK85</accession>
<dbReference type="EMBL" id="LR031574">
    <property type="protein sequence ID" value="VDC96751.1"/>
    <property type="molecule type" value="Genomic_DNA"/>
</dbReference>
<dbReference type="Pfam" id="PF13966">
    <property type="entry name" value="zf-RVT"/>
    <property type="match status" value="1"/>
</dbReference>
<dbReference type="EMBL" id="LS974623">
    <property type="protein sequence ID" value="CAG7901404.1"/>
    <property type="molecule type" value="Genomic_DNA"/>
</dbReference>
<dbReference type="AlphaFoldDB" id="A0A3P6BK85"/>
<name>A0A3P6BK85_BRACM</name>
<dbReference type="InterPro" id="IPR026960">
    <property type="entry name" value="RVT-Znf"/>
</dbReference>
<gene>
    <name evidence="3" type="ORF">BRAA07T28680Z</name>
    <name evidence="2" type="ORF">BRAPAZ1V2_A07P10480.2</name>
</gene>
<sequence length="107" mass="12151">MENLYPAKHQNVSREVFIRALAVADSLNSRGLNVNNTCRLCQSGDETINHVLFHCSYAHEVWRRVAITGLHVSFSHSLEENFRTLLNTMELHGPKLTRERKSLGCCG</sequence>
<reference evidence="3" key="1">
    <citation type="submission" date="2018-11" db="EMBL/GenBank/DDBJ databases">
        <authorList>
            <consortium name="Genoscope - CEA"/>
            <person name="William W."/>
        </authorList>
    </citation>
    <scope>NUCLEOTIDE SEQUENCE</scope>
</reference>